<evidence type="ECO:0000256" key="6">
    <source>
        <dbReference type="ARBA" id="ARBA00022705"/>
    </source>
</evidence>
<sequence>MSKYIAWDIETGIKRALKRKATPFYGVNQVWAVGYRGSGVVDKVGFHRGVGGIPDDYFADMLDKCKILVGFNIKFDMLHTLQDPKNYAAYKRWVVGGGMLWDCQLAEYLIEGMDKKWHMPSMDEVAPKYGGNLKDDAIKACWNNGIDTPDIDPDMLMDYLMGTDEPGDLGDIGNTEVIFKGQLEVLRARGGIKSAMLNMGGLMYTIEAELNGMKIAEERAEELRVALLAELEAVTKRVAEYIPADLPFEFSWSSRFHKSALLFGGDIKYKKRVHKEDDQGNKLYSMRDEVRYLCKDGSTATEQELDSWDDAWSKVERYAGGAKAGQPKTKKVKVPDLDKPKMTTEDFYYHFDGFVEPLKSWASSAEGVYSTASEVIETLGTWEDAPPFIKDYAKQAKIAKDLSTYYWVEDEDGERKGMLSLLGPDGIIHHQLNMVNTVTARLSSSDPNLQNIPKGDKSDVKTVFISRFKGGSIVQSDFTSLEVYVQANLSRDKNLIADLKTGMDMHCVRVAQAHKLDYQFVLARAKDEHHEEHKKYKALRNKAKNFSFQRAYGAGAAAIAAATGMTVEEVKALIEAEETRYPGIVRYNDSNLRMLQRNRKPSSLFVQHDEVRGLTVNLGKSYLETPDGKRYVLWESCAPKFLYERDGTTVTFKPTTLKNYPVQGMGGEWAKAAMWLLVRAFYEKDNYDGKALLVNQVHDAVYADVAEEVRIDAMALIHACMEEASVLMEYQFDWKIAVPVPTETVYGASMAEEHGEPAMRDLVHVYRKHIRDRYIKGYVPSFEKEE</sequence>
<dbReference type="GO" id="GO:0003887">
    <property type="term" value="F:DNA-directed DNA polymerase activity"/>
    <property type="evidence" value="ECO:0007669"/>
    <property type="project" value="UniProtKB-KW"/>
</dbReference>
<dbReference type="Gene3D" id="1.10.150.20">
    <property type="entry name" value="5' to 3' exonuclease, C-terminal subdomain"/>
    <property type="match status" value="1"/>
</dbReference>
<dbReference type="Proteomes" id="UP000018622">
    <property type="component" value="Segment"/>
</dbReference>
<protein>
    <recommendedName>
        <fullName evidence="3">DNA polymerase</fullName>
        <ecNumber evidence="2">2.7.7.7</ecNumber>
    </recommendedName>
</protein>
<dbReference type="GO" id="GO:0006261">
    <property type="term" value="P:DNA-templated DNA replication"/>
    <property type="evidence" value="ECO:0007669"/>
    <property type="project" value="InterPro"/>
</dbReference>
<dbReference type="PROSITE" id="PS00447">
    <property type="entry name" value="DNA_POLYMERASE_A"/>
    <property type="match status" value="1"/>
</dbReference>
<feature type="domain" description="DNA-directed DNA polymerase family A palm" evidence="11">
    <location>
        <begin position="457"/>
        <end position="709"/>
    </location>
</feature>
<keyword evidence="5" id="KW-0548">Nucleotidyltransferase</keyword>
<evidence type="ECO:0000256" key="1">
    <source>
        <dbReference type="ARBA" id="ARBA00007705"/>
    </source>
</evidence>
<evidence type="ECO:0000256" key="8">
    <source>
        <dbReference type="ARBA" id="ARBA00023109"/>
    </source>
</evidence>
<reference evidence="12 13" key="1">
    <citation type="journal article" date="2014" name="J. Bacteriol.">
        <title>Characterization of novel virulent broad-host-range phages of Xylella fastidiosa and Xanthomonas.</title>
        <authorList>
            <person name="Ahern S.J."/>
            <person name="Das M."/>
            <person name="Bhowmick T.S."/>
            <person name="Young R."/>
            <person name="Gonzalez C.F."/>
        </authorList>
    </citation>
    <scope>NUCLEOTIDE SEQUENCE [LARGE SCALE GENOMIC DNA]</scope>
</reference>
<dbReference type="InterPro" id="IPR043502">
    <property type="entry name" value="DNA/RNA_pol_sf"/>
</dbReference>
<dbReference type="GO" id="GO:0003677">
    <property type="term" value="F:DNA binding"/>
    <property type="evidence" value="ECO:0007669"/>
    <property type="project" value="UniProtKB-KW"/>
</dbReference>
<gene>
    <name evidence="12" type="ORF">Paz_17</name>
</gene>
<dbReference type="EC" id="2.7.7.7" evidence="2"/>
<keyword evidence="8" id="KW-1194">Viral DNA replication</keyword>
<dbReference type="GeneID" id="17777796"/>
<dbReference type="KEGG" id="vg:17777796"/>
<dbReference type="GO" id="GO:0006302">
    <property type="term" value="P:double-strand break repair"/>
    <property type="evidence" value="ECO:0007669"/>
    <property type="project" value="TreeGrafter"/>
</dbReference>
<keyword evidence="7" id="KW-0239">DNA-directed DNA polymerase</keyword>
<comment type="similarity">
    <text evidence="1">Belongs to the DNA polymerase type-A family.</text>
</comment>
<dbReference type="Pfam" id="PF00476">
    <property type="entry name" value="DNA_pol_A"/>
    <property type="match status" value="1"/>
</dbReference>
<dbReference type="SMART" id="SM00482">
    <property type="entry name" value="POLAc"/>
    <property type="match status" value="1"/>
</dbReference>
<evidence type="ECO:0000256" key="3">
    <source>
        <dbReference type="ARBA" id="ARBA00015749"/>
    </source>
</evidence>
<evidence type="ECO:0000256" key="9">
    <source>
        <dbReference type="ARBA" id="ARBA00023125"/>
    </source>
</evidence>
<dbReference type="OrthoDB" id="308at10239"/>
<accession>V5Q7L5</accession>
<evidence type="ECO:0000256" key="4">
    <source>
        <dbReference type="ARBA" id="ARBA00022679"/>
    </source>
</evidence>
<dbReference type="PANTHER" id="PTHR10133:SF27">
    <property type="entry name" value="DNA POLYMERASE NU"/>
    <property type="match status" value="1"/>
</dbReference>
<proteinExistence type="inferred from homology"/>
<dbReference type="Gene3D" id="3.30.70.370">
    <property type="match status" value="1"/>
</dbReference>
<dbReference type="SUPFAM" id="SSF56672">
    <property type="entry name" value="DNA/RNA polymerases"/>
    <property type="match status" value="1"/>
</dbReference>
<evidence type="ECO:0000256" key="2">
    <source>
        <dbReference type="ARBA" id="ARBA00012417"/>
    </source>
</evidence>
<evidence type="ECO:0000256" key="7">
    <source>
        <dbReference type="ARBA" id="ARBA00022932"/>
    </source>
</evidence>
<organism evidence="12 13">
    <name type="scientific">Xylella phage Paz</name>
    <dbReference type="NCBI Taxonomy" id="1415145"/>
    <lineage>
        <taxon>Viruses</taxon>
        <taxon>Duplodnaviria</taxon>
        <taxon>Heunggongvirae</taxon>
        <taxon>Uroviricota</taxon>
        <taxon>Caudoviricetes</taxon>
        <taxon>Autographivirales</taxon>
        <taxon>Autonotataviridae</taxon>
        <taxon>Gujervirinae</taxon>
        <taxon>Pazvirus</taxon>
        <taxon>Pazvirus paz</taxon>
    </lineage>
</organism>
<dbReference type="PANTHER" id="PTHR10133">
    <property type="entry name" value="DNA POLYMERASE I"/>
    <property type="match status" value="1"/>
</dbReference>
<comment type="catalytic activity">
    <reaction evidence="10">
        <text>DNA(n) + a 2'-deoxyribonucleoside 5'-triphosphate = DNA(n+1) + diphosphate</text>
        <dbReference type="Rhea" id="RHEA:22508"/>
        <dbReference type="Rhea" id="RHEA-COMP:17339"/>
        <dbReference type="Rhea" id="RHEA-COMP:17340"/>
        <dbReference type="ChEBI" id="CHEBI:33019"/>
        <dbReference type="ChEBI" id="CHEBI:61560"/>
        <dbReference type="ChEBI" id="CHEBI:173112"/>
        <dbReference type="EC" id="2.7.7.7"/>
    </reaction>
</comment>
<dbReference type="PRINTS" id="PR00868">
    <property type="entry name" value="DNAPOLI"/>
</dbReference>
<dbReference type="GO" id="GO:0039693">
    <property type="term" value="P:viral DNA genome replication"/>
    <property type="evidence" value="ECO:0007669"/>
    <property type="project" value="UniProtKB-KW"/>
</dbReference>
<evidence type="ECO:0000313" key="12">
    <source>
        <dbReference type="EMBL" id="AHB12114.1"/>
    </source>
</evidence>
<dbReference type="RefSeq" id="YP_008858892.1">
    <property type="nucleotide sequence ID" value="NC_022982.1"/>
</dbReference>
<keyword evidence="13" id="KW-1185">Reference proteome</keyword>
<dbReference type="EMBL" id="KF626666">
    <property type="protein sequence ID" value="AHB12114.1"/>
    <property type="molecule type" value="Genomic_DNA"/>
</dbReference>
<keyword evidence="4" id="KW-0808">Transferase</keyword>
<dbReference type="InterPro" id="IPR002298">
    <property type="entry name" value="DNA_polymerase_A"/>
</dbReference>
<dbReference type="InterPro" id="IPR019760">
    <property type="entry name" value="DNA-dir_DNA_pol_A_CS"/>
</dbReference>
<evidence type="ECO:0000313" key="13">
    <source>
        <dbReference type="Proteomes" id="UP000018622"/>
    </source>
</evidence>
<evidence type="ECO:0000256" key="10">
    <source>
        <dbReference type="ARBA" id="ARBA00049244"/>
    </source>
</evidence>
<evidence type="ECO:0000259" key="11">
    <source>
        <dbReference type="SMART" id="SM00482"/>
    </source>
</evidence>
<name>V5Q7L5_9CAUD</name>
<keyword evidence="6" id="KW-0235">DNA replication</keyword>
<dbReference type="InterPro" id="IPR001098">
    <property type="entry name" value="DNA-dir_DNA_pol_A_palm_dom"/>
</dbReference>
<evidence type="ECO:0000256" key="5">
    <source>
        <dbReference type="ARBA" id="ARBA00022695"/>
    </source>
</evidence>
<keyword evidence="9" id="KW-0238">DNA-binding</keyword>